<dbReference type="EMBL" id="CP053452">
    <property type="protein sequence ID" value="QJW98930.1"/>
    <property type="molecule type" value="Genomic_DNA"/>
</dbReference>
<dbReference type="KEGG" id="ftj:FTUN_6525"/>
<name>A0A6M5YZT5_9BACT</name>
<dbReference type="Proteomes" id="UP000503447">
    <property type="component" value="Chromosome"/>
</dbReference>
<dbReference type="AlphaFoldDB" id="A0A6M5YZT5"/>
<sequence length="128" mass="14168">MYRAFGLLRPDSDFTIEQAHARLTTKFPGSAVTRDGDRVVVSRGEWWIALALVSGPAIRLETEGLLGHLAGLEPAEALALTESDRRVEVWTDVPDPFIEHFNDYLLVVEVLKTFKGLVAVDPKEPAVL</sequence>
<accession>A0A6M5YZT5</accession>
<proteinExistence type="predicted"/>
<reference evidence="2" key="1">
    <citation type="submission" date="2020-05" db="EMBL/GenBank/DDBJ databases">
        <title>Frigoriglobus tundricola gen. nov., sp. nov., a psychrotolerant cellulolytic planctomycete of the family Gemmataceae with two divergent copies of 16S rRNA gene.</title>
        <authorList>
            <person name="Kulichevskaya I.S."/>
            <person name="Ivanova A.A."/>
            <person name="Naumoff D.G."/>
            <person name="Beletsky A.V."/>
            <person name="Rijpstra W.I.C."/>
            <person name="Sinninghe Damste J.S."/>
            <person name="Mardanov A.V."/>
            <person name="Ravin N.V."/>
            <person name="Dedysh S.N."/>
        </authorList>
    </citation>
    <scope>NUCLEOTIDE SEQUENCE [LARGE SCALE GENOMIC DNA]</scope>
    <source>
        <strain evidence="2">PL17</strain>
    </source>
</reference>
<protein>
    <submittedName>
        <fullName evidence="1">Uncharacterized protein</fullName>
    </submittedName>
</protein>
<organism evidence="1 2">
    <name type="scientific">Frigoriglobus tundricola</name>
    <dbReference type="NCBI Taxonomy" id="2774151"/>
    <lineage>
        <taxon>Bacteria</taxon>
        <taxon>Pseudomonadati</taxon>
        <taxon>Planctomycetota</taxon>
        <taxon>Planctomycetia</taxon>
        <taxon>Gemmatales</taxon>
        <taxon>Gemmataceae</taxon>
        <taxon>Frigoriglobus</taxon>
    </lineage>
</organism>
<keyword evidence="2" id="KW-1185">Reference proteome</keyword>
<evidence type="ECO:0000313" key="2">
    <source>
        <dbReference type="Proteomes" id="UP000503447"/>
    </source>
</evidence>
<gene>
    <name evidence="1" type="ORF">FTUN_6525</name>
</gene>
<evidence type="ECO:0000313" key="1">
    <source>
        <dbReference type="EMBL" id="QJW98930.1"/>
    </source>
</evidence>
<dbReference type="RefSeq" id="WP_171473997.1">
    <property type="nucleotide sequence ID" value="NZ_CP053452.2"/>
</dbReference>